<gene>
    <name evidence="1" type="ORF">KDM89_05815</name>
</gene>
<dbReference type="Proteomes" id="UP000680067">
    <property type="component" value="Unassembled WGS sequence"/>
</dbReference>
<keyword evidence="2" id="KW-1185">Reference proteome</keyword>
<name>A0A941I5J2_9BURK</name>
<accession>A0A941I5J2</accession>
<evidence type="ECO:0000313" key="1">
    <source>
        <dbReference type="EMBL" id="MBR7781646.1"/>
    </source>
</evidence>
<proteinExistence type="predicted"/>
<dbReference type="InterPro" id="IPR008810">
    <property type="entry name" value="R_equi_Vir"/>
</dbReference>
<organism evidence="1 2">
    <name type="scientific">Undibacterium luofuense</name>
    <dbReference type="NCBI Taxonomy" id="2828733"/>
    <lineage>
        <taxon>Bacteria</taxon>
        <taxon>Pseudomonadati</taxon>
        <taxon>Pseudomonadota</taxon>
        <taxon>Betaproteobacteria</taxon>
        <taxon>Burkholderiales</taxon>
        <taxon>Oxalobacteraceae</taxon>
        <taxon>Undibacterium</taxon>
    </lineage>
</organism>
<dbReference type="AlphaFoldDB" id="A0A941I5J2"/>
<sequence>MNQEVKQGQWLAEDFKSRFSEKLPDQELEAALADLRNIHPDRLRVAQAYSASGSLASLVFYVRATCRINDGKSFSGSAWGVSFPGGGALFGDVYLEDGVSLEALYQDTVSFKFIATPVYTTFLFYNSAGNLLGHFQAGSVSTVSGTGAGEGRWS</sequence>
<reference evidence="1" key="1">
    <citation type="submission" date="2021-04" db="EMBL/GenBank/DDBJ databases">
        <title>novel species isolated from subtropical streams in China.</title>
        <authorList>
            <person name="Lu H."/>
        </authorList>
    </citation>
    <scope>NUCLEOTIDE SEQUENCE</scope>
    <source>
        <strain evidence="1">LFS511W</strain>
    </source>
</reference>
<dbReference type="Pfam" id="PF05526">
    <property type="entry name" value="R_equi_Vir"/>
    <property type="match status" value="1"/>
</dbReference>
<dbReference type="Gene3D" id="2.40.128.480">
    <property type="entry name" value="Rhodococcus equi virulence-associated protein"/>
    <property type="match status" value="1"/>
</dbReference>
<evidence type="ECO:0000313" key="2">
    <source>
        <dbReference type="Proteomes" id="UP000680067"/>
    </source>
</evidence>
<dbReference type="EMBL" id="JAGSPN010000003">
    <property type="protein sequence ID" value="MBR7781646.1"/>
    <property type="molecule type" value="Genomic_DNA"/>
</dbReference>
<dbReference type="RefSeq" id="WP_212686998.1">
    <property type="nucleotide sequence ID" value="NZ_JAGSPN010000003.1"/>
</dbReference>
<comment type="caution">
    <text evidence="1">The sequence shown here is derived from an EMBL/GenBank/DDBJ whole genome shotgun (WGS) entry which is preliminary data.</text>
</comment>
<protein>
    <submittedName>
        <fullName evidence="1">VapA/VapB family virulence-associated protein</fullName>
    </submittedName>
</protein>
<dbReference type="InterPro" id="IPR038625">
    <property type="entry name" value="R_equi_Vir_sf"/>
</dbReference>